<dbReference type="GO" id="GO:0005576">
    <property type="term" value="C:extracellular region"/>
    <property type="evidence" value="ECO:0007669"/>
    <property type="project" value="UniProtKB-SubCell"/>
</dbReference>
<comment type="caution">
    <text evidence="12">The sequence shown here is derived from an EMBL/GenBank/DDBJ whole genome shotgun (WGS) entry which is preliminary data.</text>
</comment>
<gene>
    <name evidence="7" type="primary">flgK</name>
    <name evidence="12" type="ORF">EXY23_25185</name>
</gene>
<evidence type="ECO:0000256" key="4">
    <source>
        <dbReference type="ARBA" id="ARBA00016244"/>
    </source>
</evidence>
<dbReference type="OrthoDB" id="7181295at2"/>
<dbReference type="GO" id="GO:0005198">
    <property type="term" value="F:structural molecule activity"/>
    <property type="evidence" value="ECO:0007669"/>
    <property type="project" value="UniProtKB-UniRule"/>
</dbReference>
<evidence type="ECO:0000259" key="10">
    <source>
        <dbReference type="Pfam" id="PF06429"/>
    </source>
</evidence>
<evidence type="ECO:0000256" key="2">
    <source>
        <dbReference type="ARBA" id="ARBA00004613"/>
    </source>
</evidence>
<dbReference type="RefSeq" id="WP_132296628.1">
    <property type="nucleotide sequence ID" value="NZ_SKBM01000041.1"/>
</dbReference>
<comment type="subcellular location">
    <subcellularLocation>
        <location evidence="1">Bacterial flagellum basal body</location>
    </subcellularLocation>
    <subcellularLocation>
        <location evidence="2 7">Secreted</location>
    </subcellularLocation>
</comment>
<sequence>MSLDAALRIAGSGLAAVQRGLAQASQNVANAETEGYTRKSVPQRSVTIGPDPAGVRSGEAARAVDTALLARLDASRASSAAAAQREALLTGIEQAHGDSGETLADGLSDLRNAFTALRAAPADAGEQQAAVSVARTLAERLNTLSQAITDARQQAQDDIVQQVKTANAALRQVAALTERIRNGADGDTATLEDRRDAAIATLSESLGVQAVKREGGDVLLVAKGGVVLPLDPDRDLLATSGATVQPGSLHGASGTLPGVTLNGLDVTAQLTGGRLGEDLALRDTTLPRYQAEADLLAANLAARLDGQGLRLFTDSNGSSVPDTAQAYAGSSQVGFAGRIRVNPAVTANPALLRDGTHAVTGSATGPSAFTPNPTGGPAGFTTLLDRVLDYGFGAEAAAGKPWPAIATTGLGPDGSLASPFAAPATLLDYAARVTAAQTGDRATATAAKEQSQALQTSLETRFAAQSGVNRDTEMANIVSLQNAYAANAKVLSTVQALFDTLLAAVR</sequence>
<evidence type="ECO:0000313" key="13">
    <source>
        <dbReference type="Proteomes" id="UP000295023"/>
    </source>
</evidence>
<keyword evidence="13" id="KW-1185">Reference proteome</keyword>
<accession>A0A4R4D2V4</accession>
<evidence type="ECO:0000256" key="3">
    <source>
        <dbReference type="ARBA" id="ARBA00009677"/>
    </source>
</evidence>
<dbReference type="EMBL" id="SKBM01000041">
    <property type="protein sequence ID" value="TCZ53196.1"/>
    <property type="molecule type" value="Genomic_DNA"/>
</dbReference>
<dbReference type="Pfam" id="PF22638">
    <property type="entry name" value="FlgK_D1"/>
    <property type="match status" value="1"/>
</dbReference>
<organism evidence="12 13">
    <name type="scientific">Roseicella aquatilis</name>
    <dbReference type="NCBI Taxonomy" id="2527868"/>
    <lineage>
        <taxon>Bacteria</taxon>
        <taxon>Pseudomonadati</taxon>
        <taxon>Pseudomonadota</taxon>
        <taxon>Alphaproteobacteria</taxon>
        <taxon>Acetobacterales</taxon>
        <taxon>Roseomonadaceae</taxon>
        <taxon>Roseicella</taxon>
    </lineage>
</organism>
<evidence type="ECO:0000256" key="8">
    <source>
        <dbReference type="SAM" id="MobiDB-lite"/>
    </source>
</evidence>
<dbReference type="GO" id="GO:0009425">
    <property type="term" value="C:bacterial-type flagellum basal body"/>
    <property type="evidence" value="ECO:0007669"/>
    <property type="project" value="UniProtKB-SubCell"/>
</dbReference>
<comment type="similarity">
    <text evidence="3 7">Belongs to the flagella basal body rod proteins family.</text>
</comment>
<evidence type="ECO:0000313" key="12">
    <source>
        <dbReference type="EMBL" id="TCZ53196.1"/>
    </source>
</evidence>
<protein>
    <recommendedName>
        <fullName evidence="4 7">Flagellar hook-associated protein 1</fullName>
        <shortName evidence="7">HAP1</shortName>
    </recommendedName>
</protein>
<feature type="region of interest" description="Disordered" evidence="8">
    <location>
        <begin position="32"/>
        <end position="57"/>
    </location>
</feature>
<feature type="domain" description="Flagellar basal-body/hook protein C-terminal" evidence="10">
    <location>
        <begin position="464"/>
        <end position="502"/>
    </location>
</feature>
<dbReference type="SUPFAM" id="SSF64518">
    <property type="entry name" value="Phase 1 flagellin"/>
    <property type="match status" value="1"/>
</dbReference>
<dbReference type="InterPro" id="IPR053927">
    <property type="entry name" value="FlgK_helical"/>
</dbReference>
<evidence type="ECO:0000256" key="7">
    <source>
        <dbReference type="RuleBase" id="RU362065"/>
    </source>
</evidence>
<evidence type="ECO:0000256" key="5">
    <source>
        <dbReference type="ARBA" id="ARBA00022525"/>
    </source>
</evidence>
<proteinExistence type="inferred from homology"/>
<dbReference type="InterPro" id="IPR010930">
    <property type="entry name" value="Flg_bb/hook_C_dom"/>
</dbReference>
<dbReference type="PANTHER" id="PTHR30033">
    <property type="entry name" value="FLAGELLAR HOOK-ASSOCIATED PROTEIN 1"/>
    <property type="match status" value="1"/>
</dbReference>
<evidence type="ECO:0000256" key="1">
    <source>
        <dbReference type="ARBA" id="ARBA00004117"/>
    </source>
</evidence>
<keyword evidence="6 7" id="KW-0975">Bacterial flagellum</keyword>
<dbReference type="GO" id="GO:0009424">
    <property type="term" value="C:bacterial-type flagellum hook"/>
    <property type="evidence" value="ECO:0007669"/>
    <property type="project" value="UniProtKB-UniRule"/>
</dbReference>
<evidence type="ECO:0000256" key="6">
    <source>
        <dbReference type="ARBA" id="ARBA00023143"/>
    </source>
</evidence>
<dbReference type="PRINTS" id="PR01005">
    <property type="entry name" value="FLGHOOKAP1"/>
</dbReference>
<evidence type="ECO:0000259" key="9">
    <source>
        <dbReference type="Pfam" id="PF00460"/>
    </source>
</evidence>
<dbReference type="Pfam" id="PF00460">
    <property type="entry name" value="Flg_bb_rod"/>
    <property type="match status" value="1"/>
</dbReference>
<dbReference type="Pfam" id="PF06429">
    <property type="entry name" value="Flg_bbr_C"/>
    <property type="match status" value="1"/>
</dbReference>
<feature type="domain" description="Flagellar basal body rod protein N-terminal" evidence="9">
    <location>
        <begin position="7"/>
        <end position="37"/>
    </location>
</feature>
<reference evidence="12 13" key="1">
    <citation type="submission" date="2019-03" db="EMBL/GenBank/DDBJ databases">
        <title>Paracraurococcus aquatilis NE82 genome sequence.</title>
        <authorList>
            <person name="Zhao Y."/>
            <person name="Du Z."/>
        </authorList>
    </citation>
    <scope>NUCLEOTIDE SEQUENCE [LARGE SCALE GENOMIC DNA]</scope>
    <source>
        <strain evidence="12 13">NE82</strain>
    </source>
</reference>
<dbReference type="InterPro" id="IPR001444">
    <property type="entry name" value="Flag_bb_rod_N"/>
</dbReference>
<dbReference type="AlphaFoldDB" id="A0A4R4D2V4"/>
<keyword evidence="5 7" id="KW-0964">Secreted</keyword>
<dbReference type="Proteomes" id="UP000295023">
    <property type="component" value="Unassembled WGS sequence"/>
</dbReference>
<feature type="domain" description="Flagellar hook-associated protein FlgK helical" evidence="11">
    <location>
        <begin position="90"/>
        <end position="306"/>
    </location>
</feature>
<dbReference type="PANTHER" id="PTHR30033:SF1">
    <property type="entry name" value="FLAGELLAR HOOK-ASSOCIATED PROTEIN 1"/>
    <property type="match status" value="1"/>
</dbReference>
<name>A0A4R4D2V4_9PROT</name>
<dbReference type="InterPro" id="IPR002371">
    <property type="entry name" value="FlgK"/>
</dbReference>
<dbReference type="GO" id="GO:0044780">
    <property type="term" value="P:bacterial-type flagellum assembly"/>
    <property type="evidence" value="ECO:0007669"/>
    <property type="project" value="InterPro"/>
</dbReference>
<evidence type="ECO:0000259" key="11">
    <source>
        <dbReference type="Pfam" id="PF22638"/>
    </source>
</evidence>